<evidence type="ECO:0000313" key="4">
    <source>
        <dbReference type="Proteomes" id="UP000077926"/>
    </source>
</evidence>
<dbReference type="SUPFAM" id="SSF56317">
    <property type="entry name" value="Carbon-nitrogen hydrolase"/>
    <property type="match status" value="1"/>
</dbReference>
<dbReference type="PANTHER" id="PTHR23088">
    <property type="entry name" value="NITRILASE-RELATED"/>
    <property type="match status" value="1"/>
</dbReference>
<dbReference type="KEGG" id="bmur:ABE28_013155"/>
<name>A0A1B3XQ17_9BACI</name>
<dbReference type="InterPro" id="IPR036526">
    <property type="entry name" value="C-N_Hydrolase_sf"/>
</dbReference>
<feature type="domain" description="CN hydrolase" evidence="2">
    <location>
        <begin position="3"/>
        <end position="239"/>
    </location>
</feature>
<keyword evidence="3" id="KW-0378">Hydrolase</keyword>
<accession>A0A1B3XQ17</accession>
<comment type="similarity">
    <text evidence="1">Belongs to the carbon-nitrogen hydrolase superfamily. NIT1/NIT2 family.</text>
</comment>
<dbReference type="AlphaFoldDB" id="A0A1B3XQ17"/>
<dbReference type="CDD" id="cd07583">
    <property type="entry name" value="nitrilase_5"/>
    <property type="match status" value="1"/>
</dbReference>
<dbReference type="PROSITE" id="PS50263">
    <property type="entry name" value="CN_HYDROLASE"/>
    <property type="match status" value="1"/>
</dbReference>
<dbReference type="Proteomes" id="UP000077926">
    <property type="component" value="Chromosome"/>
</dbReference>
<protein>
    <submittedName>
        <fullName evidence="3">Hydrolase</fullName>
    </submittedName>
</protein>
<dbReference type="InterPro" id="IPR003010">
    <property type="entry name" value="C-N_Hydrolase"/>
</dbReference>
<dbReference type="RefSeq" id="WP_064467336.1">
    <property type="nucleotide sequence ID" value="NZ_CP017080.1"/>
</dbReference>
<dbReference type="GO" id="GO:0016787">
    <property type="term" value="F:hydrolase activity"/>
    <property type="evidence" value="ECO:0007669"/>
    <property type="project" value="UniProtKB-KW"/>
</dbReference>
<organism evidence="3 4">
    <name type="scientific">Peribacillus muralis</name>
    <dbReference type="NCBI Taxonomy" id="264697"/>
    <lineage>
        <taxon>Bacteria</taxon>
        <taxon>Bacillati</taxon>
        <taxon>Bacillota</taxon>
        <taxon>Bacilli</taxon>
        <taxon>Bacillales</taxon>
        <taxon>Bacillaceae</taxon>
        <taxon>Peribacillus</taxon>
    </lineage>
</organism>
<dbReference type="Pfam" id="PF00795">
    <property type="entry name" value="CN_hydrolase"/>
    <property type="match status" value="1"/>
</dbReference>
<evidence type="ECO:0000259" key="2">
    <source>
        <dbReference type="PROSITE" id="PS50263"/>
    </source>
</evidence>
<evidence type="ECO:0000256" key="1">
    <source>
        <dbReference type="ARBA" id="ARBA00010613"/>
    </source>
</evidence>
<sequence>MKWKIACIQMDIAFGQPDINYQHAEQWVEKAVNAAADIVILPELWTTGYDLTRLNEIGDVEAEKTIGFIKNMARKHQIHIVGGSIAKKTHKGIYNTMIIIDKNGNLVKEYDKLHLFQLMDEHHFLQPGENDGLFTLDDKICAGFICYDIRFPEWQRAHSARGAEVLFVTAEWPKPRLDHWRSLLISRAIENQAYVVAVNRSGSDVNNVFAGHSMIIDPWGRIVSEAGEESELLTGTLDFTEVSSARSKIPVFEDRRPDYY</sequence>
<dbReference type="EMBL" id="CP017080">
    <property type="protein sequence ID" value="AOH55302.1"/>
    <property type="molecule type" value="Genomic_DNA"/>
</dbReference>
<dbReference type="OrthoDB" id="9811121at2"/>
<dbReference type="PANTHER" id="PTHR23088:SF27">
    <property type="entry name" value="DEAMINATED GLUTATHIONE AMIDASE"/>
    <property type="match status" value="1"/>
</dbReference>
<keyword evidence="4" id="KW-1185">Reference proteome</keyword>
<dbReference type="Gene3D" id="3.60.110.10">
    <property type="entry name" value="Carbon-nitrogen hydrolase"/>
    <property type="match status" value="1"/>
</dbReference>
<reference evidence="3 4" key="1">
    <citation type="submission" date="2016-08" db="EMBL/GenBank/DDBJ databases">
        <title>Complete genome sequence of Bacillus muralis G25-68, a strain with toxicity to nematodes.</title>
        <authorList>
            <person name="Zheng Z."/>
        </authorList>
    </citation>
    <scope>NUCLEOTIDE SEQUENCE [LARGE SCALE GENOMIC DNA]</scope>
    <source>
        <strain evidence="3 4">G25-68</strain>
    </source>
</reference>
<gene>
    <name evidence="3" type="ORF">ABE28_013155</name>
</gene>
<proteinExistence type="inferred from homology"/>
<dbReference type="STRING" id="264697.ABE28_013155"/>
<evidence type="ECO:0000313" key="3">
    <source>
        <dbReference type="EMBL" id="AOH55302.1"/>
    </source>
</evidence>